<dbReference type="Pfam" id="PF13414">
    <property type="entry name" value="TPR_11"/>
    <property type="match status" value="1"/>
</dbReference>
<dbReference type="Proteomes" id="UP000473531">
    <property type="component" value="Unassembled WGS sequence"/>
</dbReference>
<evidence type="ECO:0000256" key="2">
    <source>
        <dbReference type="SAM" id="Phobius"/>
    </source>
</evidence>
<keyword evidence="2" id="KW-0472">Membrane</keyword>
<comment type="caution">
    <text evidence="3">The sequence shown here is derived from an EMBL/GenBank/DDBJ whole genome shotgun (WGS) entry which is preliminary data.</text>
</comment>
<gene>
    <name evidence="3" type="ORF">GRI44_09090</name>
</gene>
<dbReference type="Gene3D" id="1.25.40.10">
    <property type="entry name" value="Tetratricopeptide repeat domain"/>
    <property type="match status" value="1"/>
</dbReference>
<dbReference type="RefSeq" id="WP_160601499.1">
    <property type="nucleotide sequence ID" value="NZ_WTYU01000002.1"/>
</dbReference>
<dbReference type="OrthoDB" id="9815847at2"/>
<dbReference type="SMART" id="SM00028">
    <property type="entry name" value="TPR"/>
    <property type="match status" value="2"/>
</dbReference>
<dbReference type="InterPro" id="IPR011990">
    <property type="entry name" value="TPR-like_helical_dom_sf"/>
</dbReference>
<proteinExistence type="predicted"/>
<feature type="transmembrane region" description="Helical" evidence="2">
    <location>
        <begin position="24"/>
        <end position="45"/>
    </location>
</feature>
<protein>
    <submittedName>
        <fullName evidence="3">Tetratricopeptide repeat protein</fullName>
    </submittedName>
</protein>
<sequence>MDKNTSSAGLSPHTAGAVPAKKRLGLLVFITGTALVAAAIGYRAITAQHKVEPVASADAPTLSIRQMQARAEREPKNAAVWQELAAAHFAAGGYGEAATAYKQAIENDAQNAELWSALGEARVMASESDPLPGDALTAFRKAADLDPSDPRARYFLAVRKNHDGNHQGALDDWLGLLKDTPPGAVWDTNLRRTIEQVGAANAIETAKLVARIDRERSANSTRSDLAQ</sequence>
<evidence type="ECO:0000256" key="1">
    <source>
        <dbReference type="PROSITE-ProRule" id="PRU00339"/>
    </source>
</evidence>
<dbReference type="SUPFAM" id="SSF48452">
    <property type="entry name" value="TPR-like"/>
    <property type="match status" value="1"/>
</dbReference>
<reference evidence="3 4" key="1">
    <citation type="submission" date="2019-12" db="EMBL/GenBank/DDBJ databases">
        <title>Genomic-based taxomic classification of the family Erythrobacteraceae.</title>
        <authorList>
            <person name="Xu L."/>
        </authorList>
    </citation>
    <scope>NUCLEOTIDE SEQUENCE [LARGE SCALE GENOMIC DNA]</scope>
    <source>
        <strain evidence="3 4">KCTC 52259</strain>
    </source>
</reference>
<keyword evidence="1" id="KW-0802">TPR repeat</keyword>
<evidence type="ECO:0000313" key="3">
    <source>
        <dbReference type="EMBL" id="MXP14898.1"/>
    </source>
</evidence>
<name>A0A6L7GJ08_9SPHN</name>
<dbReference type="InterPro" id="IPR019734">
    <property type="entry name" value="TPR_rpt"/>
</dbReference>
<keyword evidence="2" id="KW-1133">Transmembrane helix</keyword>
<dbReference type="AlphaFoldDB" id="A0A6L7GJ08"/>
<organism evidence="3 4">
    <name type="scientific">Allopontixanthobacter confluentis</name>
    <dbReference type="NCBI Taxonomy" id="1849021"/>
    <lineage>
        <taxon>Bacteria</taxon>
        <taxon>Pseudomonadati</taxon>
        <taxon>Pseudomonadota</taxon>
        <taxon>Alphaproteobacteria</taxon>
        <taxon>Sphingomonadales</taxon>
        <taxon>Erythrobacteraceae</taxon>
        <taxon>Allopontixanthobacter</taxon>
    </lineage>
</organism>
<accession>A0A6L7GJ08</accession>
<dbReference type="EMBL" id="WTYU01000002">
    <property type="protein sequence ID" value="MXP14898.1"/>
    <property type="molecule type" value="Genomic_DNA"/>
</dbReference>
<keyword evidence="4" id="KW-1185">Reference proteome</keyword>
<dbReference type="Pfam" id="PF13432">
    <property type="entry name" value="TPR_16"/>
    <property type="match status" value="1"/>
</dbReference>
<feature type="repeat" description="TPR" evidence="1">
    <location>
        <begin position="78"/>
        <end position="111"/>
    </location>
</feature>
<dbReference type="PROSITE" id="PS50005">
    <property type="entry name" value="TPR"/>
    <property type="match status" value="1"/>
</dbReference>
<keyword evidence="2" id="KW-0812">Transmembrane</keyword>
<evidence type="ECO:0000313" key="4">
    <source>
        <dbReference type="Proteomes" id="UP000473531"/>
    </source>
</evidence>